<evidence type="ECO:0000259" key="1">
    <source>
        <dbReference type="PROSITE" id="PS50004"/>
    </source>
</evidence>
<dbReference type="InterPro" id="IPR035892">
    <property type="entry name" value="C2_domain_sf"/>
</dbReference>
<dbReference type="AlphaFoldDB" id="A0A1C7NS99"/>
<dbReference type="InParanoid" id="A0A1C7NS99"/>
<dbReference type="InterPro" id="IPR000008">
    <property type="entry name" value="C2_dom"/>
</dbReference>
<dbReference type="GO" id="GO:0005783">
    <property type="term" value="C:endoplasmic reticulum"/>
    <property type="evidence" value="ECO:0007669"/>
    <property type="project" value="TreeGrafter"/>
</dbReference>
<evidence type="ECO:0000313" key="2">
    <source>
        <dbReference type="EMBL" id="OBZ91938.1"/>
    </source>
</evidence>
<dbReference type="PANTHER" id="PTHR10774:SF190">
    <property type="entry name" value="C2 CALCIUM_LIPID-BINDING ENDONUCLEASE_EXONUCLEASE_PHOSPHATASE-RELATED"/>
    <property type="match status" value="1"/>
</dbReference>
<keyword evidence="3" id="KW-1185">Reference proteome</keyword>
<dbReference type="Pfam" id="PF00168">
    <property type="entry name" value="C2"/>
    <property type="match status" value="1"/>
</dbReference>
<proteinExistence type="predicted"/>
<dbReference type="Gene3D" id="2.60.40.150">
    <property type="entry name" value="C2 domain"/>
    <property type="match status" value="1"/>
</dbReference>
<organism evidence="2 3">
    <name type="scientific">Choanephora cucurbitarum</name>
    <dbReference type="NCBI Taxonomy" id="101091"/>
    <lineage>
        <taxon>Eukaryota</taxon>
        <taxon>Fungi</taxon>
        <taxon>Fungi incertae sedis</taxon>
        <taxon>Mucoromycota</taxon>
        <taxon>Mucoromycotina</taxon>
        <taxon>Mucoromycetes</taxon>
        <taxon>Mucorales</taxon>
        <taxon>Mucorineae</taxon>
        <taxon>Choanephoraceae</taxon>
        <taxon>Choanephoroideae</taxon>
        <taxon>Choanephora</taxon>
    </lineage>
</organism>
<evidence type="ECO:0000313" key="3">
    <source>
        <dbReference type="Proteomes" id="UP000093000"/>
    </source>
</evidence>
<reference evidence="2 3" key="1">
    <citation type="submission" date="2016-03" db="EMBL/GenBank/DDBJ databases">
        <title>Choanephora cucurbitarum.</title>
        <authorList>
            <person name="Min B."/>
            <person name="Park H."/>
            <person name="Park J.-H."/>
            <person name="Shin H.-D."/>
            <person name="Choi I.-G."/>
        </authorList>
    </citation>
    <scope>NUCLEOTIDE SEQUENCE [LARGE SCALE GENOMIC DNA]</scope>
    <source>
        <strain evidence="2 3">KUS-F28377</strain>
    </source>
</reference>
<protein>
    <submittedName>
        <fullName evidence="2">Synaptotagmin-5</fullName>
    </submittedName>
</protein>
<dbReference type="CDD" id="cd00030">
    <property type="entry name" value="C2"/>
    <property type="match status" value="1"/>
</dbReference>
<dbReference type="STRING" id="101091.A0A1C7NS99"/>
<accession>A0A1C7NS99</accession>
<dbReference type="GO" id="GO:0008289">
    <property type="term" value="F:lipid binding"/>
    <property type="evidence" value="ECO:0007669"/>
    <property type="project" value="InterPro"/>
</dbReference>
<dbReference type="EMBL" id="LUGH01000001">
    <property type="protein sequence ID" value="OBZ91938.1"/>
    <property type="molecule type" value="Genomic_DNA"/>
</dbReference>
<dbReference type="Proteomes" id="UP000093000">
    <property type="component" value="Unassembled WGS sequence"/>
</dbReference>
<dbReference type="PANTHER" id="PTHR10774">
    <property type="entry name" value="EXTENDED SYNAPTOTAGMIN-RELATED"/>
    <property type="match status" value="1"/>
</dbReference>
<dbReference type="OrthoDB" id="270970at2759"/>
<dbReference type="InterPro" id="IPR045050">
    <property type="entry name" value="Synaptotagmin_plant"/>
</dbReference>
<dbReference type="SUPFAM" id="SSF49562">
    <property type="entry name" value="C2 domain (Calcium/lipid-binding domain, CaLB)"/>
    <property type="match status" value="1"/>
</dbReference>
<sequence length="130" mass="14791">MFEKYPPGVLQVTVIEARNLHDEDLVGQNDAFVELYIDEDYKQKTSVVDNSNNPVWNETFTFNLEEGRDHKLHFNVIDKDLIGSDDIGEGKLDFKEALEGTPIDTWVDLPAKLGLTSHGEVHVYVQFTPN</sequence>
<feature type="domain" description="C2" evidence="1">
    <location>
        <begin position="1"/>
        <end position="107"/>
    </location>
</feature>
<comment type="caution">
    <text evidence="2">The sequence shown here is derived from an EMBL/GenBank/DDBJ whole genome shotgun (WGS) entry which is preliminary data.</text>
</comment>
<name>A0A1C7NS99_9FUNG</name>
<dbReference type="PROSITE" id="PS50004">
    <property type="entry name" value="C2"/>
    <property type="match status" value="1"/>
</dbReference>
<gene>
    <name evidence="2" type="primary">SYT5_0</name>
    <name evidence="2" type="ORF">A0J61_00041</name>
</gene>
<dbReference type="SMART" id="SM00239">
    <property type="entry name" value="C2"/>
    <property type="match status" value="1"/>
</dbReference>